<keyword evidence="9" id="KW-1185">Reference proteome</keyword>
<dbReference type="InterPro" id="IPR039910">
    <property type="entry name" value="D15-like"/>
</dbReference>
<evidence type="ECO:0000313" key="9">
    <source>
        <dbReference type="Proteomes" id="UP001516472"/>
    </source>
</evidence>
<dbReference type="PANTHER" id="PTHR12815:SF47">
    <property type="entry name" value="TRANSLOCATION AND ASSEMBLY MODULE SUBUNIT TAMA"/>
    <property type="match status" value="1"/>
</dbReference>
<dbReference type="EMBL" id="JAAIYO010000006">
    <property type="protein sequence ID" value="MBE4750655.1"/>
    <property type="molecule type" value="Genomic_DNA"/>
</dbReference>
<sequence>MRHSWHKETSRNTSSADLPVKKPDVADVRLPRFRSALPLALVVLLTACATTSSTQPSGPKVKSLDIQGAKQVDDGDIKDRILTSATPWYAFWPFGRAHYFDTNAWQADLRRIERFYQAEGYYQAQVESNEVIPDGDKAVRLKVVVNEGAPTLIDRIEPHGLESLAQGPDAPSQRQRELILEELPVRSGDVFREDTWVATKELITQRLKDLGYAEAEVEGEVRVDVATQKAIVDLRITPGLRYRFGNIFIATDANPQVPPRRIIEQTQGAVHKGDYFSEKALAEAQARVFRMGVFGAVKVNRGAPDRQNATVPVVVDVRESPFHSLRLGGGVGVDAARQEGRILGEWTNRNFRGGLRRLTLRGRLGYAFIPNVLASVRGDDGSKDGVVFEATTEFEQPRFLLRDLRLQASVTAEKGLQQAYSFYGGYLKTGVIWQPHDSFSVFPSYNLQLYRLEGQVSADETVPPIILGCNDPTGKCDVALSFLEVAFAWDRRDDRTEPRDGYYVGLSIQKGGTPFFGNYDYVRLLPDLRYYHSIGEKKDLTVAVKLRMGTLNSLDGKPSSIVTRFFSGGATAMRGFNGQRLSPMTPLTPTYKEDDDGNLLVDGNGNPILEEWNTVPVGGNSLIETAVELRYMLTDSLMLAVFYDSGLVGTENLIGKNAPKLFGPEHYHAVGGGLRYLTVVGPIRLDIARRLNIGRGLPVSDPAYIYPSSGGCLGFGRKFNKTSTSPEAAFAGAPEGLCAVHISIGEAF</sequence>
<evidence type="ECO:0000256" key="3">
    <source>
        <dbReference type="ARBA" id="ARBA00022729"/>
    </source>
</evidence>
<evidence type="ECO:0000256" key="1">
    <source>
        <dbReference type="ARBA" id="ARBA00004370"/>
    </source>
</evidence>
<dbReference type="InterPro" id="IPR010827">
    <property type="entry name" value="BamA/TamA_POTRA"/>
</dbReference>
<evidence type="ECO:0000256" key="5">
    <source>
        <dbReference type="ARBA" id="ARBA00023237"/>
    </source>
</evidence>
<evidence type="ECO:0000259" key="7">
    <source>
        <dbReference type="Pfam" id="PF07244"/>
    </source>
</evidence>
<gene>
    <name evidence="8" type="ORF">G4177_21020</name>
</gene>
<organism evidence="8 9">
    <name type="scientific">Corallococcus soli</name>
    <dbReference type="NCBI Taxonomy" id="2710757"/>
    <lineage>
        <taxon>Bacteria</taxon>
        <taxon>Pseudomonadati</taxon>
        <taxon>Myxococcota</taxon>
        <taxon>Myxococcia</taxon>
        <taxon>Myxococcales</taxon>
        <taxon>Cystobacterineae</taxon>
        <taxon>Myxococcaceae</taxon>
        <taxon>Corallococcus</taxon>
    </lineage>
</organism>
<dbReference type="Gene3D" id="3.10.20.310">
    <property type="entry name" value="membrane protein fhac"/>
    <property type="match status" value="3"/>
</dbReference>
<dbReference type="Pfam" id="PF07244">
    <property type="entry name" value="POTRA"/>
    <property type="match status" value="2"/>
</dbReference>
<keyword evidence="3" id="KW-0732">Signal</keyword>
<dbReference type="Gene3D" id="2.40.160.50">
    <property type="entry name" value="membrane protein fhac: a member of the omp85/tpsb transporter family"/>
    <property type="match status" value="1"/>
</dbReference>
<feature type="domain" description="POTRA" evidence="7">
    <location>
        <begin position="177"/>
        <end position="237"/>
    </location>
</feature>
<dbReference type="InterPro" id="IPR000184">
    <property type="entry name" value="Bac_surfAg_D15"/>
</dbReference>
<keyword evidence="4" id="KW-0472">Membrane</keyword>
<evidence type="ECO:0000313" key="8">
    <source>
        <dbReference type="EMBL" id="MBE4750655.1"/>
    </source>
</evidence>
<keyword evidence="2" id="KW-0812">Transmembrane</keyword>
<feature type="domain" description="Bacterial surface antigen (D15)" evidence="6">
    <location>
        <begin position="391"/>
        <end position="691"/>
    </location>
</feature>
<dbReference type="Pfam" id="PF01103">
    <property type="entry name" value="Omp85"/>
    <property type="match status" value="1"/>
</dbReference>
<evidence type="ECO:0000256" key="4">
    <source>
        <dbReference type="ARBA" id="ARBA00023136"/>
    </source>
</evidence>
<dbReference type="Proteomes" id="UP001516472">
    <property type="component" value="Unassembled WGS sequence"/>
</dbReference>
<comment type="caution">
    <text evidence="8">The sequence shown here is derived from an EMBL/GenBank/DDBJ whole genome shotgun (WGS) entry which is preliminary data.</text>
</comment>
<evidence type="ECO:0000256" key="2">
    <source>
        <dbReference type="ARBA" id="ARBA00022692"/>
    </source>
</evidence>
<keyword evidence="5" id="KW-0998">Cell outer membrane</keyword>
<name>A0ABR9PRY0_9BACT</name>
<accession>A0ABR9PRY0</accession>
<dbReference type="PANTHER" id="PTHR12815">
    <property type="entry name" value="SORTING AND ASSEMBLY MACHINERY SAMM50 PROTEIN FAMILY MEMBER"/>
    <property type="match status" value="1"/>
</dbReference>
<feature type="domain" description="POTRA" evidence="7">
    <location>
        <begin position="59"/>
        <end position="148"/>
    </location>
</feature>
<protein>
    <submittedName>
        <fullName evidence="8">BamA/TamA family outer membrane protein</fullName>
    </submittedName>
</protein>
<comment type="subcellular location">
    <subcellularLocation>
        <location evidence="1">Membrane</location>
    </subcellularLocation>
</comment>
<proteinExistence type="predicted"/>
<reference evidence="8 9" key="1">
    <citation type="submission" date="2020-02" db="EMBL/GenBank/DDBJ databases">
        <authorList>
            <person name="Babadi Z.K."/>
            <person name="Risdian C."/>
            <person name="Ebrahimipour G.H."/>
            <person name="Wink J."/>
        </authorList>
    </citation>
    <scope>NUCLEOTIDE SEQUENCE [LARGE SCALE GENOMIC DNA]</scope>
    <source>
        <strain evidence="8 9">ZKHCc1 1396</strain>
    </source>
</reference>
<evidence type="ECO:0000259" key="6">
    <source>
        <dbReference type="Pfam" id="PF01103"/>
    </source>
</evidence>